<evidence type="ECO:0000313" key="9">
    <source>
        <dbReference type="EMBL" id="SDG24088.1"/>
    </source>
</evidence>
<organism evidence="9 10">
    <name type="scientific">Paraburkholderia phenazinium</name>
    <dbReference type="NCBI Taxonomy" id="60549"/>
    <lineage>
        <taxon>Bacteria</taxon>
        <taxon>Pseudomonadati</taxon>
        <taxon>Pseudomonadota</taxon>
        <taxon>Betaproteobacteria</taxon>
        <taxon>Burkholderiales</taxon>
        <taxon>Burkholderiaceae</taxon>
        <taxon>Paraburkholderia</taxon>
    </lineage>
</organism>
<dbReference type="SUPFAM" id="SSF50022">
    <property type="entry name" value="ISP domain"/>
    <property type="match status" value="1"/>
</dbReference>
<dbReference type="InterPro" id="IPR036922">
    <property type="entry name" value="Rieske_2Fe-2S_sf"/>
</dbReference>
<dbReference type="PRINTS" id="PR00090">
    <property type="entry name" value="RNGDIOXGNASE"/>
</dbReference>
<keyword evidence="5" id="KW-0560">Oxidoreductase</keyword>
<dbReference type="EMBL" id="FNCJ01000002">
    <property type="protein sequence ID" value="SDG24088.1"/>
    <property type="molecule type" value="Genomic_DNA"/>
</dbReference>
<reference evidence="9 10" key="1">
    <citation type="submission" date="2016-10" db="EMBL/GenBank/DDBJ databases">
        <authorList>
            <person name="de Groot N.N."/>
        </authorList>
    </citation>
    <scope>NUCLEOTIDE SEQUENCE [LARGE SCALE GENOMIC DNA]</scope>
    <source>
        <strain evidence="9 10">LMG 2247</strain>
    </source>
</reference>
<name>A0A1G7SM75_9BURK</name>
<keyword evidence="6" id="KW-0408">Iron</keyword>
<dbReference type="InterPro" id="IPR001663">
    <property type="entry name" value="Rng_hydr_dOase-A"/>
</dbReference>
<dbReference type="OrthoDB" id="9790995at2"/>
<dbReference type="InterPro" id="IPR017941">
    <property type="entry name" value="Rieske_2Fe-2S"/>
</dbReference>
<dbReference type="RefSeq" id="WP_090682741.1">
    <property type="nucleotide sequence ID" value="NZ_CADERL010000002.1"/>
</dbReference>
<dbReference type="Gene3D" id="3.90.380.10">
    <property type="entry name" value="Naphthalene 1,2-dioxygenase Alpha Subunit, Chain A, domain 1"/>
    <property type="match status" value="2"/>
</dbReference>
<dbReference type="Pfam" id="PF00355">
    <property type="entry name" value="Rieske"/>
    <property type="match status" value="1"/>
</dbReference>
<keyword evidence="7" id="KW-0411">Iron-sulfur</keyword>
<dbReference type="Pfam" id="PF00848">
    <property type="entry name" value="Ring_hydroxyl_A"/>
    <property type="match status" value="1"/>
</dbReference>
<dbReference type="GO" id="GO:0051537">
    <property type="term" value="F:2 iron, 2 sulfur cluster binding"/>
    <property type="evidence" value="ECO:0007669"/>
    <property type="project" value="UniProtKB-KW"/>
</dbReference>
<dbReference type="GO" id="GO:0051213">
    <property type="term" value="F:dioxygenase activity"/>
    <property type="evidence" value="ECO:0007669"/>
    <property type="project" value="UniProtKB-KW"/>
</dbReference>
<evidence type="ECO:0000313" key="10">
    <source>
        <dbReference type="Proteomes" id="UP000199706"/>
    </source>
</evidence>
<keyword evidence="9" id="KW-0223">Dioxygenase</keyword>
<proteinExistence type="inferred from homology"/>
<dbReference type="CDD" id="cd08887">
    <property type="entry name" value="RHO_alpha_C_3"/>
    <property type="match status" value="1"/>
</dbReference>
<evidence type="ECO:0000256" key="7">
    <source>
        <dbReference type="ARBA" id="ARBA00023014"/>
    </source>
</evidence>
<keyword evidence="3" id="KW-0001">2Fe-2S</keyword>
<protein>
    <submittedName>
        <fullName evidence="9">Phenylpropionate dioxygenase, large terminal subunit</fullName>
    </submittedName>
</protein>
<dbReference type="GO" id="GO:0005506">
    <property type="term" value="F:iron ion binding"/>
    <property type="evidence" value="ECO:0007669"/>
    <property type="project" value="InterPro"/>
</dbReference>
<accession>A0A1G7SM75</accession>
<evidence type="ECO:0000256" key="5">
    <source>
        <dbReference type="ARBA" id="ARBA00023002"/>
    </source>
</evidence>
<gene>
    <name evidence="9" type="ORF">SAMN05216466_102577</name>
</gene>
<evidence type="ECO:0000256" key="3">
    <source>
        <dbReference type="ARBA" id="ARBA00022714"/>
    </source>
</evidence>
<feature type="domain" description="Rieske" evidence="8">
    <location>
        <begin position="54"/>
        <end position="162"/>
    </location>
</feature>
<evidence type="ECO:0000256" key="6">
    <source>
        <dbReference type="ARBA" id="ARBA00023004"/>
    </source>
</evidence>
<dbReference type="CDD" id="cd03469">
    <property type="entry name" value="Rieske_RO_Alpha_N"/>
    <property type="match status" value="1"/>
</dbReference>
<comment type="similarity">
    <text evidence="2">Belongs to the bacterial ring-hydroxylating dioxygenase alpha subunit family.</text>
</comment>
<dbReference type="Gene3D" id="2.102.10.10">
    <property type="entry name" value="Rieske [2Fe-2S] iron-sulphur domain"/>
    <property type="match status" value="1"/>
</dbReference>
<dbReference type="Proteomes" id="UP000199706">
    <property type="component" value="Unassembled WGS sequence"/>
</dbReference>
<evidence type="ECO:0000259" key="8">
    <source>
        <dbReference type="PROSITE" id="PS51296"/>
    </source>
</evidence>
<dbReference type="PROSITE" id="PS51296">
    <property type="entry name" value="RIESKE"/>
    <property type="match status" value="1"/>
</dbReference>
<dbReference type="AlphaFoldDB" id="A0A1G7SM75"/>
<evidence type="ECO:0000256" key="1">
    <source>
        <dbReference type="ARBA" id="ARBA00001962"/>
    </source>
</evidence>
<sequence length="394" mass="43896">MRHDRQVALVKRILAHIDAGTTDLSPSIGLNPVDAYFSTARQALENECLFRKQALVVGLSGLLPAPGDYLVDDLSGTSLLLVRTPAGKLNAFLNVCRHRGAPLVEGCGHNAQSFVCPYHAWSYDTDGLPRQLSPRGQFPGLTPADRRLKQIPVTEAYGLVWVHPHADGVEPVNLQGLESEFDAYALSDFVHYETRRLSRRMNWKIAVETFLEDAHFPVLHRDTIATLFVPGLGVFDAFGDHCMILYPRVTIHELRGQPEANWRLLEHAAIVYVLFPNSLVIWQLDHVELWRIFPDPGGDPAMCRAEASLYSPTVADSYKARGHWDRNMDLLMRTVDGEDFPLAEGIQQGLRSGAQSHLTFGCHEPALIYYHARLNKALGGSAQVRSAFAPRYAS</sequence>
<dbReference type="PANTHER" id="PTHR43756:SF5">
    <property type="entry name" value="CHOLINE MONOOXYGENASE, CHLOROPLASTIC"/>
    <property type="match status" value="1"/>
</dbReference>
<comment type="cofactor">
    <cofactor evidence="1">
        <name>Fe cation</name>
        <dbReference type="ChEBI" id="CHEBI:24875"/>
    </cofactor>
</comment>
<evidence type="ECO:0000256" key="4">
    <source>
        <dbReference type="ARBA" id="ARBA00022723"/>
    </source>
</evidence>
<dbReference type="PANTHER" id="PTHR43756">
    <property type="entry name" value="CHOLINE MONOOXYGENASE, CHLOROPLASTIC"/>
    <property type="match status" value="1"/>
</dbReference>
<evidence type="ECO:0000256" key="2">
    <source>
        <dbReference type="ARBA" id="ARBA00008751"/>
    </source>
</evidence>
<keyword evidence="4" id="KW-0479">Metal-binding</keyword>
<dbReference type="SUPFAM" id="SSF55961">
    <property type="entry name" value="Bet v1-like"/>
    <property type="match status" value="1"/>
</dbReference>
<dbReference type="InterPro" id="IPR015879">
    <property type="entry name" value="Ring_hydroxy_dOase_asu_C_dom"/>
</dbReference>